<dbReference type="InterPro" id="IPR042274">
    <property type="entry name" value="YycH/YycI_2"/>
</dbReference>
<dbReference type="Proteomes" id="UP000322524">
    <property type="component" value="Unassembled WGS sequence"/>
</dbReference>
<dbReference type="EMBL" id="VTEV01000002">
    <property type="protein sequence ID" value="TYS69445.1"/>
    <property type="molecule type" value="Genomic_DNA"/>
</dbReference>
<comment type="caution">
    <text evidence="2">The sequence shown here is derived from an EMBL/GenBank/DDBJ whole genome shotgun (WGS) entry which is preliminary data.</text>
</comment>
<evidence type="ECO:0000313" key="3">
    <source>
        <dbReference type="Proteomes" id="UP000322524"/>
    </source>
</evidence>
<organism evidence="2 3">
    <name type="scientific">Sutcliffiella horikoshii</name>
    <dbReference type="NCBI Taxonomy" id="79883"/>
    <lineage>
        <taxon>Bacteria</taxon>
        <taxon>Bacillati</taxon>
        <taxon>Bacillota</taxon>
        <taxon>Bacilli</taxon>
        <taxon>Bacillales</taxon>
        <taxon>Bacillaceae</taxon>
        <taxon>Sutcliffiella</taxon>
    </lineage>
</organism>
<evidence type="ECO:0000259" key="1">
    <source>
        <dbReference type="Pfam" id="PF07435"/>
    </source>
</evidence>
<proteinExistence type="predicted"/>
<evidence type="ECO:0000313" key="2">
    <source>
        <dbReference type="EMBL" id="TYS69445.1"/>
    </source>
</evidence>
<accession>A0A5D4T244</accession>
<dbReference type="RefSeq" id="WP_148987025.1">
    <property type="nucleotide sequence ID" value="NZ_VTEV01000002.1"/>
</dbReference>
<dbReference type="Gene3D" id="3.10.450.310">
    <property type="match status" value="1"/>
</dbReference>
<dbReference type="CDD" id="cd15787">
    <property type="entry name" value="YycH_N"/>
    <property type="match status" value="1"/>
</dbReference>
<dbReference type="InterPro" id="IPR009996">
    <property type="entry name" value="YycH"/>
</dbReference>
<dbReference type="Pfam" id="PF07435">
    <property type="entry name" value="YycH"/>
    <property type="match status" value="1"/>
</dbReference>
<dbReference type="OrthoDB" id="2382185at2"/>
<name>A0A5D4T244_9BACI</name>
<protein>
    <recommendedName>
        <fullName evidence="1">Regulatory protein YycH domain-containing protein</fullName>
    </recommendedName>
</protein>
<dbReference type="AlphaFoldDB" id="A0A5D4T244"/>
<gene>
    <name evidence="2" type="ORF">FZC76_04190</name>
</gene>
<dbReference type="Gene3D" id="3.30.310.160">
    <property type="entry name" value="YycH protein, domain 2"/>
    <property type="match status" value="1"/>
</dbReference>
<feature type="domain" description="Regulatory protein YycH" evidence="1">
    <location>
        <begin position="4"/>
        <end position="438"/>
    </location>
</feature>
<reference evidence="2 3" key="1">
    <citation type="submission" date="2019-08" db="EMBL/GenBank/DDBJ databases">
        <title>Bacillus genomes from the desert of Cuatro Cienegas, Coahuila.</title>
        <authorList>
            <person name="Olmedo-Alvarez G."/>
        </authorList>
    </citation>
    <scope>NUCLEOTIDE SEQUENCE [LARGE SCALE GENOMIC DNA]</scope>
    <source>
        <strain evidence="2 3">CH28_1T</strain>
    </source>
</reference>
<sequence>MKYENIKSLVLTILVLTSLILTWNLWTYQPDFDYLDKRDSTISEVAINEKQEIGQLIQPSKLLYHFDGVHHGTEELADLNLFMEELRRWSLFDIQIATSYSEEDFFSFMHGSEKMEVVFPTTIPLQTFRYITGFSDNEIPPNISINRILIDFSGETFGSEPIIYLVHYDDQKVYQARVRNLSTNELSRTFYQTAKILPTFIYEEVDENQYVFFPEQSPKVRTGYYYAKQLNPEDFKNALFSNPSIVTRDQVTDGVVYRDDSSLMSVSRPSNNLHYVNPGNTGPENSMDFNVIERGIEFVNEHSGWTGQPERFKLDNWTSSTLEHNVVYRMFIGDYPIYYFAEKGVADISQSWRNNEIYEYVRPVFEFLSWKSIATNIPSGRDVRRELDNFIDLRNIQDIRVGYELRRESDVYIIEPIWVYKENNTWNKLNFTASDELEGGI</sequence>